<accession>A0A382KRU2</accession>
<gene>
    <name evidence="1" type="ORF">METZ01_LOCUS278826</name>
</gene>
<protein>
    <submittedName>
        <fullName evidence="1">Uncharacterized protein</fullName>
    </submittedName>
</protein>
<dbReference type="EMBL" id="UINC01081787">
    <property type="protein sequence ID" value="SVC25972.1"/>
    <property type="molecule type" value="Genomic_DNA"/>
</dbReference>
<dbReference type="Gene3D" id="2.60.120.620">
    <property type="entry name" value="q2cbj1_9rhob like domain"/>
    <property type="match status" value="1"/>
</dbReference>
<name>A0A382KRU2_9ZZZZ</name>
<sequence>MPWELKSMWTVVHHAKTKLFKKLTEDLQLNQVQINLSTEEHFGGKHTDAPDDSELIENDPNWLPSHTLVYFVQGDTGMQFWNKDEIFHSIDFKKGRCVVFPSSYLHEGLPPKKLSPRVTIGFIFNGLPLQS</sequence>
<proteinExistence type="predicted"/>
<dbReference type="AlphaFoldDB" id="A0A382KRU2"/>
<organism evidence="1">
    <name type="scientific">marine metagenome</name>
    <dbReference type="NCBI Taxonomy" id="408172"/>
    <lineage>
        <taxon>unclassified sequences</taxon>
        <taxon>metagenomes</taxon>
        <taxon>ecological metagenomes</taxon>
    </lineage>
</organism>
<reference evidence="1" key="1">
    <citation type="submission" date="2018-05" db="EMBL/GenBank/DDBJ databases">
        <authorList>
            <person name="Lanie J.A."/>
            <person name="Ng W.-L."/>
            <person name="Kazmierczak K.M."/>
            <person name="Andrzejewski T.M."/>
            <person name="Davidsen T.M."/>
            <person name="Wayne K.J."/>
            <person name="Tettelin H."/>
            <person name="Glass J.I."/>
            <person name="Rusch D."/>
            <person name="Podicherti R."/>
            <person name="Tsui H.-C.T."/>
            <person name="Winkler M.E."/>
        </authorList>
    </citation>
    <scope>NUCLEOTIDE SEQUENCE</scope>
</reference>
<evidence type="ECO:0000313" key="1">
    <source>
        <dbReference type="EMBL" id="SVC25972.1"/>
    </source>
</evidence>